<dbReference type="EMBL" id="PUGF01000010">
    <property type="protein sequence ID" value="PRC92912.1"/>
    <property type="molecule type" value="Genomic_DNA"/>
</dbReference>
<dbReference type="OrthoDB" id="6197820at2"/>
<organism evidence="1 2">
    <name type="scientific">Solimicrobium silvestre</name>
    <dbReference type="NCBI Taxonomy" id="2099400"/>
    <lineage>
        <taxon>Bacteria</taxon>
        <taxon>Pseudomonadati</taxon>
        <taxon>Pseudomonadota</taxon>
        <taxon>Betaproteobacteria</taxon>
        <taxon>Burkholderiales</taxon>
        <taxon>Oxalobacteraceae</taxon>
        <taxon>Solimicrobium</taxon>
    </lineage>
</organism>
<accession>A0A2S9GYW3</accession>
<dbReference type="Proteomes" id="UP000237839">
    <property type="component" value="Unassembled WGS sequence"/>
</dbReference>
<dbReference type="AlphaFoldDB" id="A0A2S9GYW3"/>
<comment type="caution">
    <text evidence="1">The sequence shown here is derived from an EMBL/GenBank/DDBJ whole genome shotgun (WGS) entry which is preliminary data.</text>
</comment>
<name>A0A2S9GYW3_9BURK</name>
<evidence type="ECO:0000313" key="1">
    <source>
        <dbReference type="EMBL" id="PRC92912.1"/>
    </source>
</evidence>
<proteinExistence type="predicted"/>
<protein>
    <submittedName>
        <fullName evidence="1">Uncharacterized protein</fullName>
    </submittedName>
</protein>
<reference evidence="1 2" key="1">
    <citation type="submission" date="2018-02" db="EMBL/GenBank/DDBJ databases">
        <title>Solimicrobium silvestre gen. nov., sp. nov., isolated from alpine forest soil.</title>
        <authorList>
            <person name="Margesin R."/>
            <person name="Albuquerque L."/>
            <person name="Zhang D.-C."/>
            <person name="Froufe H.J.C."/>
            <person name="Severino R."/>
            <person name="Roxo I."/>
            <person name="Egas C."/>
            <person name="Da Costa M.S."/>
        </authorList>
    </citation>
    <scope>NUCLEOTIDE SEQUENCE [LARGE SCALE GENOMIC DNA]</scope>
    <source>
        <strain evidence="1 2">S20-91</strain>
    </source>
</reference>
<dbReference type="RefSeq" id="WP_105531989.1">
    <property type="nucleotide sequence ID" value="NZ_PUGF01000010.1"/>
</dbReference>
<keyword evidence="2" id="KW-1185">Reference proteome</keyword>
<gene>
    <name evidence="1" type="ORF">S2091_2329</name>
</gene>
<sequence length="106" mass="11506">MIPKLLDYLNYLDQDANACDAHEQAPVEAMSDFGLSHIEQQAMLSGDKAQVAQLLGMDPRDESPVIVISQFIDKDVQNISAHYANLLVADKALYQAKSGGRNSASA</sequence>
<evidence type="ECO:0000313" key="2">
    <source>
        <dbReference type="Proteomes" id="UP000237839"/>
    </source>
</evidence>